<dbReference type="Gene3D" id="1.20.1250.20">
    <property type="entry name" value="MFS general substrate transporter like domains"/>
    <property type="match status" value="1"/>
</dbReference>
<evidence type="ECO:0000313" key="10">
    <source>
        <dbReference type="EMBL" id="GIM04769.1"/>
    </source>
</evidence>
<feature type="transmembrane region" description="Helical" evidence="8">
    <location>
        <begin position="411"/>
        <end position="430"/>
    </location>
</feature>
<dbReference type="SUPFAM" id="SSF103473">
    <property type="entry name" value="MFS general substrate transporter"/>
    <property type="match status" value="1"/>
</dbReference>
<feature type="region of interest" description="Disordered" evidence="7">
    <location>
        <begin position="1"/>
        <end position="67"/>
    </location>
</feature>
<reference evidence="9" key="1">
    <citation type="journal article" date="2021" name="Proc. Natl. Acad. Sci. U.S.A.">
        <title>Three genomes in the algal genus Volvox reveal the fate of a haploid sex-determining region after a transition to homothallism.</title>
        <authorList>
            <person name="Yamamoto K."/>
            <person name="Hamaji T."/>
            <person name="Kawai-Toyooka H."/>
            <person name="Matsuzaki R."/>
            <person name="Takahashi F."/>
            <person name="Nishimura Y."/>
            <person name="Kawachi M."/>
            <person name="Noguchi H."/>
            <person name="Minakuchi Y."/>
            <person name="Umen J.G."/>
            <person name="Toyoda A."/>
            <person name="Nozaki H."/>
        </authorList>
    </citation>
    <scope>NUCLEOTIDE SEQUENCE</scope>
    <source>
        <strain evidence="10">NIES-3785</strain>
        <strain evidence="9">NIES-3786</strain>
    </source>
</reference>
<name>A0A8J4FR75_9CHLO</name>
<feature type="transmembrane region" description="Helical" evidence="8">
    <location>
        <begin position="474"/>
        <end position="498"/>
    </location>
</feature>
<dbReference type="InterPro" id="IPR004324">
    <property type="entry name" value="FBT"/>
</dbReference>
<keyword evidence="4 8" id="KW-0812">Transmembrane</keyword>
<proteinExistence type="inferred from homology"/>
<keyword evidence="5 8" id="KW-1133">Transmembrane helix</keyword>
<evidence type="ECO:0000256" key="3">
    <source>
        <dbReference type="ARBA" id="ARBA00022448"/>
    </source>
</evidence>
<dbReference type="AlphaFoldDB" id="A0A8J4FR75"/>
<accession>A0A8J4FR75</accession>
<evidence type="ECO:0000256" key="2">
    <source>
        <dbReference type="ARBA" id="ARBA00007015"/>
    </source>
</evidence>
<evidence type="ECO:0000256" key="6">
    <source>
        <dbReference type="ARBA" id="ARBA00023136"/>
    </source>
</evidence>
<dbReference type="Proteomes" id="UP000747110">
    <property type="component" value="Unassembled WGS sequence"/>
</dbReference>
<gene>
    <name evidence="9" type="ORF">Vretifemale_10169</name>
    <name evidence="10" type="ORF">Vretimale_9260</name>
</gene>
<dbReference type="PANTHER" id="PTHR31585:SF0">
    <property type="entry name" value="FOLATE-BIOPTERIN TRANSPORTER 1, CHLOROPLASTIC"/>
    <property type="match status" value="1"/>
</dbReference>
<dbReference type="CDD" id="cd17484">
    <property type="entry name" value="MFS_FBT"/>
    <property type="match status" value="1"/>
</dbReference>
<dbReference type="GO" id="GO:0016020">
    <property type="term" value="C:membrane"/>
    <property type="evidence" value="ECO:0007669"/>
    <property type="project" value="UniProtKB-SubCell"/>
</dbReference>
<feature type="transmembrane region" description="Helical" evidence="8">
    <location>
        <begin position="194"/>
        <end position="212"/>
    </location>
</feature>
<keyword evidence="11" id="KW-1185">Reference proteome</keyword>
<evidence type="ECO:0000256" key="4">
    <source>
        <dbReference type="ARBA" id="ARBA00022692"/>
    </source>
</evidence>
<feature type="transmembrane region" description="Helical" evidence="8">
    <location>
        <begin position="254"/>
        <end position="274"/>
    </location>
</feature>
<evidence type="ECO:0000256" key="1">
    <source>
        <dbReference type="ARBA" id="ARBA00004141"/>
    </source>
</evidence>
<evidence type="ECO:0000313" key="9">
    <source>
        <dbReference type="EMBL" id="GIL81037.1"/>
    </source>
</evidence>
<dbReference type="InterPro" id="IPR036259">
    <property type="entry name" value="MFS_trans_sf"/>
</dbReference>
<dbReference type="Pfam" id="PF03092">
    <property type="entry name" value="BT1"/>
    <property type="match status" value="1"/>
</dbReference>
<organism evidence="9 11">
    <name type="scientific">Volvox reticuliferus</name>
    <dbReference type="NCBI Taxonomy" id="1737510"/>
    <lineage>
        <taxon>Eukaryota</taxon>
        <taxon>Viridiplantae</taxon>
        <taxon>Chlorophyta</taxon>
        <taxon>core chlorophytes</taxon>
        <taxon>Chlorophyceae</taxon>
        <taxon>CS clade</taxon>
        <taxon>Chlamydomonadales</taxon>
        <taxon>Volvocaceae</taxon>
        <taxon>Volvox</taxon>
    </lineage>
</organism>
<evidence type="ECO:0000313" key="11">
    <source>
        <dbReference type="Proteomes" id="UP000747110"/>
    </source>
</evidence>
<protein>
    <recommendedName>
        <fullName evidence="12">Biopterin transport-related protein BT1</fullName>
    </recommendedName>
</protein>
<evidence type="ECO:0000256" key="7">
    <source>
        <dbReference type="SAM" id="MobiDB-lite"/>
    </source>
</evidence>
<keyword evidence="6 8" id="KW-0472">Membrane</keyword>
<dbReference type="EMBL" id="BNCP01000020">
    <property type="protein sequence ID" value="GIL81037.1"/>
    <property type="molecule type" value="Genomic_DNA"/>
</dbReference>
<evidence type="ECO:0000256" key="5">
    <source>
        <dbReference type="ARBA" id="ARBA00022989"/>
    </source>
</evidence>
<feature type="transmembrane region" description="Helical" evidence="8">
    <location>
        <begin position="442"/>
        <end position="462"/>
    </location>
</feature>
<comment type="caution">
    <text evidence="9">The sequence shown here is derived from an EMBL/GenBank/DDBJ whole genome shotgun (WGS) entry which is preliminary data.</text>
</comment>
<feature type="compositionally biased region" description="Basic residues" evidence="7">
    <location>
        <begin position="21"/>
        <end position="31"/>
    </location>
</feature>
<comment type="similarity">
    <text evidence="2">Belongs to the major facilitator superfamily. Folate-biopterin transporter (TC 2.A.71) family.</text>
</comment>
<dbReference type="Proteomes" id="UP000722791">
    <property type="component" value="Unassembled WGS sequence"/>
</dbReference>
<sequence length="615" mass="66049">MKSRSEYFAPGQQQRVLQLRPQHRRAMRTRMRAASPDPDLGSSHRSGPNSMGPGLPTSSKVHTRHHSNSLQPLQVAAHDRDAITDESSEWPKSTLLQRLSRLRHRVNFGRFADIRIMGLEPSPELVAISMVYFVQGILGLSRLAVSYFFKDELHIEPAEVAILTGLSSIPWMIKPLYGFISDSIPLFGYRRRSYLILCGLMGSVAWATLAYGVHDARGAVACMLLASLGTAASDVVVDSIVVERARGHHQSVSGSLQSLCWASAAIGGITSAYFSGSFVQEYGTRFVFGLTAFFPLAVSASSMLINERPVGAATPADREQSQRLLTAHAGASVELPGALASESGTDARPAVAGPSTVGTRLWLQSVALWNAVRRRDILMPAVFVFLWQATPSADSAMFYYQTNVLGFTPEFLGRVRLGGSIAALAGVAIFNTWLKTVPLRRLLWWVMVVGTVLSSSQLILISGLHRQWGLSDQLFVLGDSMVLTVLGQISFMPILVLAARMCPQGVEATLFATLMSVLNCGSMTGGALGAGLTKLYGVTSEDYTNLFKLVATCVALTMAPAPFLSLLPSELDIEKAAADGEQEGGAERSVGHQDAAIAIVHGPSGDTDEAGSKSA</sequence>
<dbReference type="InterPro" id="IPR039309">
    <property type="entry name" value="BT1"/>
</dbReference>
<dbReference type="EMBL" id="BNCQ01000017">
    <property type="protein sequence ID" value="GIM04769.1"/>
    <property type="molecule type" value="Genomic_DNA"/>
</dbReference>
<feature type="transmembrane region" description="Helical" evidence="8">
    <location>
        <begin position="218"/>
        <end position="242"/>
    </location>
</feature>
<feature type="transmembrane region" description="Helical" evidence="8">
    <location>
        <begin position="545"/>
        <end position="567"/>
    </location>
</feature>
<feature type="transmembrane region" description="Helical" evidence="8">
    <location>
        <begin position="510"/>
        <end position="533"/>
    </location>
</feature>
<comment type="subcellular location">
    <subcellularLocation>
        <location evidence="1">Membrane</location>
        <topology evidence="1">Multi-pass membrane protein</topology>
    </subcellularLocation>
</comment>
<evidence type="ECO:0008006" key="12">
    <source>
        <dbReference type="Google" id="ProtNLM"/>
    </source>
</evidence>
<dbReference type="OrthoDB" id="754047at2759"/>
<dbReference type="PANTHER" id="PTHR31585">
    <property type="entry name" value="FOLATE-BIOPTERIN TRANSPORTER 1, CHLOROPLASTIC"/>
    <property type="match status" value="1"/>
</dbReference>
<feature type="transmembrane region" description="Helical" evidence="8">
    <location>
        <begin position="286"/>
        <end position="305"/>
    </location>
</feature>
<dbReference type="NCBIfam" id="TIGR00788">
    <property type="entry name" value="fbt"/>
    <property type="match status" value="1"/>
</dbReference>
<evidence type="ECO:0000256" key="8">
    <source>
        <dbReference type="SAM" id="Phobius"/>
    </source>
</evidence>
<keyword evidence="3" id="KW-0813">Transport</keyword>